<evidence type="ECO:0000313" key="2">
    <source>
        <dbReference type="EMBL" id="MFD1367228.1"/>
    </source>
</evidence>
<keyword evidence="1" id="KW-1133">Transmembrane helix</keyword>
<proteinExistence type="predicted"/>
<gene>
    <name evidence="2" type="ORF">ACFQ5G_17880</name>
</gene>
<comment type="caution">
    <text evidence="2">The sequence shown here is derived from an EMBL/GenBank/DDBJ whole genome shotgun (WGS) entry which is preliminary data.</text>
</comment>
<dbReference type="Proteomes" id="UP001597183">
    <property type="component" value="Unassembled WGS sequence"/>
</dbReference>
<keyword evidence="1" id="KW-0812">Transmembrane</keyword>
<dbReference type="RefSeq" id="WP_317794076.1">
    <property type="nucleotide sequence ID" value="NZ_AP028461.1"/>
</dbReference>
<keyword evidence="3" id="KW-1185">Reference proteome</keyword>
<sequence>MSPPDRQYRWAAGQDAFVLSVVAAVVYFPLAAYGPSWWQGSRLPDMDPPFDLGWLHDSFAWTAVYVGRPLLGVFLAMIVLLPIVAAFTNGFRTGPPVVAGVVTAAYGVPAIALAAVPAVAVGWFLLTQIAALIAPWLGMYHGDSVPAVP</sequence>
<protein>
    <submittedName>
        <fullName evidence="2">Uncharacterized protein</fullName>
    </submittedName>
</protein>
<keyword evidence="1" id="KW-0472">Membrane</keyword>
<accession>A0ABW4AAL7</accession>
<reference evidence="3" key="1">
    <citation type="journal article" date="2019" name="Int. J. Syst. Evol. Microbiol.">
        <title>The Global Catalogue of Microorganisms (GCM) 10K type strain sequencing project: providing services to taxonomists for standard genome sequencing and annotation.</title>
        <authorList>
            <consortium name="The Broad Institute Genomics Platform"/>
            <consortium name="The Broad Institute Genome Sequencing Center for Infectious Disease"/>
            <person name="Wu L."/>
            <person name="Ma J."/>
        </authorList>
    </citation>
    <scope>NUCLEOTIDE SEQUENCE [LARGE SCALE GENOMIC DNA]</scope>
    <source>
        <strain evidence="3">CCM 7526</strain>
    </source>
</reference>
<dbReference type="EMBL" id="JBHTMK010000022">
    <property type="protein sequence ID" value="MFD1367228.1"/>
    <property type="molecule type" value="Genomic_DNA"/>
</dbReference>
<evidence type="ECO:0000313" key="3">
    <source>
        <dbReference type="Proteomes" id="UP001597183"/>
    </source>
</evidence>
<feature type="transmembrane region" description="Helical" evidence="1">
    <location>
        <begin position="122"/>
        <end position="140"/>
    </location>
</feature>
<organism evidence="2 3">
    <name type="scientific">Actinoplanes sichuanensis</name>
    <dbReference type="NCBI Taxonomy" id="512349"/>
    <lineage>
        <taxon>Bacteria</taxon>
        <taxon>Bacillati</taxon>
        <taxon>Actinomycetota</taxon>
        <taxon>Actinomycetes</taxon>
        <taxon>Micromonosporales</taxon>
        <taxon>Micromonosporaceae</taxon>
        <taxon>Actinoplanes</taxon>
    </lineage>
</organism>
<feature type="transmembrane region" description="Helical" evidence="1">
    <location>
        <begin position="58"/>
        <end position="85"/>
    </location>
</feature>
<feature type="transmembrane region" description="Helical" evidence="1">
    <location>
        <begin position="16"/>
        <end position="38"/>
    </location>
</feature>
<evidence type="ECO:0000256" key="1">
    <source>
        <dbReference type="SAM" id="Phobius"/>
    </source>
</evidence>
<name>A0ABW4AAL7_9ACTN</name>
<feature type="transmembrane region" description="Helical" evidence="1">
    <location>
        <begin position="97"/>
        <end position="116"/>
    </location>
</feature>